<evidence type="ECO:0000313" key="1">
    <source>
        <dbReference type="EMBL" id="PIM95486.1"/>
    </source>
</evidence>
<dbReference type="SUPFAM" id="SSF55200">
    <property type="entry name" value="Translation initiation factor IF3, C-terminal domain"/>
    <property type="match status" value="1"/>
</dbReference>
<keyword evidence="1" id="KW-0648">Protein biosynthesis</keyword>
<comment type="caution">
    <text evidence="1">The sequence shown here is derived from an EMBL/GenBank/DDBJ whole genome shotgun (WGS) entry which is preliminary data.</text>
</comment>
<sequence>MSKHPFHSKKLNSIGFNNIGFNSGKKKYLRKKEMGRLRMINKVVKKHIDIKSNIGINDLEIKLRTISNFHTKGFKTDVLVKHLRCTTSLEAYNLFLNMLSIRLKLITSFLVGPTPTENGNNIFHL</sequence>
<name>A0ABX4MFU9_9HYPH</name>
<keyword evidence="2" id="KW-1185">Reference proteome</keyword>
<keyword evidence="1" id="KW-0396">Initiation factor</keyword>
<organism evidence="1 2">
    <name type="scientific">Candidatus Hodgkinia cicadicola</name>
    <dbReference type="NCBI Taxonomy" id="573658"/>
    <lineage>
        <taxon>Bacteria</taxon>
        <taxon>Pseudomonadati</taxon>
        <taxon>Pseudomonadota</taxon>
        <taxon>Alphaproteobacteria</taxon>
        <taxon>Hyphomicrobiales</taxon>
        <taxon>Candidatus Hodgkinia</taxon>
    </lineage>
</organism>
<gene>
    <name evidence="1" type="primary">infC</name>
    <name evidence="1" type="ORF">magneo_132</name>
</gene>
<proteinExistence type="predicted"/>
<evidence type="ECO:0000313" key="2">
    <source>
        <dbReference type="Proteomes" id="UP000228684"/>
    </source>
</evidence>
<dbReference type="GO" id="GO:0003743">
    <property type="term" value="F:translation initiation factor activity"/>
    <property type="evidence" value="ECO:0007669"/>
    <property type="project" value="UniProtKB-KW"/>
</dbReference>
<protein>
    <submittedName>
        <fullName evidence="1">Translation initiation factor IF-3</fullName>
    </submittedName>
</protein>
<dbReference type="EMBL" id="NXGM01000025">
    <property type="protein sequence ID" value="PIM95486.1"/>
    <property type="molecule type" value="Genomic_DNA"/>
</dbReference>
<reference evidence="1" key="1">
    <citation type="submission" date="2017-09" db="EMBL/GenBank/DDBJ databases">
        <authorList>
            <person name="Campbell M.A."/>
            <person name="Lukasik P."/>
            <person name="Simon C."/>
            <person name="McCutcheon J.P."/>
        </authorList>
    </citation>
    <scope>NUCLEOTIDE SEQUENCE [LARGE SCALE GENOMIC DNA]</scope>
    <source>
        <strain evidence="1">MAGNEO</strain>
    </source>
</reference>
<accession>A0ABX4MFU9</accession>
<dbReference type="Proteomes" id="UP000228684">
    <property type="component" value="Unassembled WGS sequence"/>
</dbReference>
<dbReference type="InterPro" id="IPR036788">
    <property type="entry name" value="T_IF-3_C_sf"/>
</dbReference>
<dbReference type="Gene3D" id="3.30.110.10">
    <property type="entry name" value="Translation initiation factor 3 (IF-3), C-terminal domain"/>
    <property type="match status" value="1"/>
</dbReference>